<comment type="caution">
    <text evidence="2">The sequence shown here is derived from an EMBL/GenBank/DDBJ whole genome shotgun (WGS) entry which is preliminary data.</text>
</comment>
<dbReference type="AlphaFoldDB" id="A0AAP2MN15"/>
<evidence type="ECO:0000256" key="1">
    <source>
        <dbReference type="SAM" id="SignalP"/>
    </source>
</evidence>
<dbReference type="Pfam" id="PF11745">
    <property type="entry name" value="DUF3304"/>
    <property type="match status" value="1"/>
</dbReference>
<gene>
    <name evidence="2" type="ORF">KTE52_05955</name>
</gene>
<dbReference type="PROSITE" id="PS51257">
    <property type="entry name" value="PROKAR_LIPOPROTEIN"/>
    <property type="match status" value="1"/>
</dbReference>
<protein>
    <submittedName>
        <fullName evidence="2">DUF3304 domain-containing protein</fullName>
    </submittedName>
</protein>
<evidence type="ECO:0000313" key="2">
    <source>
        <dbReference type="EMBL" id="MBU9355877.1"/>
    </source>
</evidence>
<dbReference type="Proteomes" id="UP001196915">
    <property type="component" value="Unassembled WGS sequence"/>
</dbReference>
<dbReference type="InterPro" id="IPR021733">
    <property type="entry name" value="DUF3304"/>
</dbReference>
<feature type="signal peptide" evidence="1">
    <location>
        <begin position="1"/>
        <end position="24"/>
    </location>
</feature>
<keyword evidence="1" id="KW-0732">Signal</keyword>
<dbReference type="EMBL" id="JAHPMX010000002">
    <property type="protein sequence ID" value="MBU9355877.1"/>
    <property type="molecule type" value="Genomic_DNA"/>
</dbReference>
<sequence>MKTNRFIGVVVLLVLLVGCAGLHADESSTVEMPKTVELNSGDSRSMNYTPWYIHTFSISGPNGTRIGGGGGNMWPMEEDGYPGHSGGQCCTRYPREWQPDLRLTVRWKVDKKMDGKTPGYWYKADNVQIPQYDGSRSGGVWAIFLPGDRVKLMVADGNANGHNSVMVRPTADDPYVIKGELDDEWNRLYRYRGSKK</sequence>
<accession>A0AAP2MN15</accession>
<evidence type="ECO:0000313" key="3">
    <source>
        <dbReference type="Proteomes" id="UP001196915"/>
    </source>
</evidence>
<dbReference type="RefSeq" id="WP_217084574.1">
    <property type="nucleotide sequence ID" value="NZ_CAJHDA010000049.1"/>
</dbReference>
<name>A0AAP2MN15_9BURK</name>
<feature type="chain" id="PRO_5042959861" evidence="1">
    <location>
        <begin position="25"/>
        <end position="196"/>
    </location>
</feature>
<reference evidence="2" key="1">
    <citation type="submission" date="2021-06" db="EMBL/GenBank/DDBJ databases">
        <title>A collection of bacterial strains from the Burkholderia cepacia Research Laboratory and Repository.</title>
        <authorList>
            <person name="Lipuma J."/>
            <person name="Spilker T."/>
        </authorList>
    </citation>
    <scope>NUCLEOTIDE SEQUENCE</scope>
    <source>
        <strain evidence="2">AU37435</strain>
    </source>
</reference>
<proteinExistence type="predicted"/>
<organism evidence="2 3">
    <name type="scientific">Burkholderia multivorans</name>
    <dbReference type="NCBI Taxonomy" id="87883"/>
    <lineage>
        <taxon>Bacteria</taxon>
        <taxon>Pseudomonadati</taxon>
        <taxon>Pseudomonadota</taxon>
        <taxon>Betaproteobacteria</taxon>
        <taxon>Burkholderiales</taxon>
        <taxon>Burkholderiaceae</taxon>
        <taxon>Burkholderia</taxon>
        <taxon>Burkholderia cepacia complex</taxon>
    </lineage>
</organism>